<sequence length="151" mass="17287">MEAKVWCLTDVETGKQYTGTMYEIAEQIDIKITTLRTYVSAGKYDREQIGTKTVKRREKTRLTAYTLVKTGERFVGTQAQALEHFGLSKWQMQMATRSGKITWERLVNGKPNPNPKPKTRKAPQNKSVESRTSSPAFKRVLSRELLIRSFG</sequence>
<name>A0A1H0YPR2_STREI</name>
<accession>A0A1H0YPR2</accession>
<reference evidence="2 3" key="1">
    <citation type="submission" date="2016-10" db="EMBL/GenBank/DDBJ databases">
        <authorList>
            <person name="de Groot N.N."/>
        </authorList>
    </citation>
    <scope>NUCLEOTIDE SEQUENCE [LARGE SCALE GENOMIC DNA]</scope>
    <source>
        <strain evidence="2 3">Sb05</strain>
    </source>
</reference>
<protein>
    <submittedName>
        <fullName evidence="2">Uncharacterized protein</fullName>
    </submittedName>
</protein>
<evidence type="ECO:0000313" key="2">
    <source>
        <dbReference type="EMBL" id="SDQ17153.1"/>
    </source>
</evidence>
<dbReference type="RefSeq" id="WP_074560499.1">
    <property type="nucleotide sequence ID" value="NZ_FNKE01000001.1"/>
</dbReference>
<dbReference type="AlphaFoldDB" id="A0A1H0YPR2"/>
<gene>
    <name evidence="2" type="ORF">SAMN05216392_0794</name>
</gene>
<feature type="region of interest" description="Disordered" evidence="1">
    <location>
        <begin position="102"/>
        <end position="135"/>
    </location>
</feature>
<proteinExistence type="predicted"/>
<dbReference type="EMBL" id="FNKE01000001">
    <property type="protein sequence ID" value="SDQ17153.1"/>
    <property type="molecule type" value="Genomic_DNA"/>
</dbReference>
<dbReference type="Proteomes" id="UP000182870">
    <property type="component" value="Unassembled WGS sequence"/>
</dbReference>
<evidence type="ECO:0000313" key="3">
    <source>
        <dbReference type="Proteomes" id="UP000182870"/>
    </source>
</evidence>
<feature type="compositionally biased region" description="Polar residues" evidence="1">
    <location>
        <begin position="124"/>
        <end position="135"/>
    </location>
</feature>
<evidence type="ECO:0000256" key="1">
    <source>
        <dbReference type="SAM" id="MobiDB-lite"/>
    </source>
</evidence>
<organism evidence="2 3">
    <name type="scientific">Streptococcus equinus</name>
    <name type="common">Streptococcus bovis</name>
    <dbReference type="NCBI Taxonomy" id="1335"/>
    <lineage>
        <taxon>Bacteria</taxon>
        <taxon>Bacillati</taxon>
        <taxon>Bacillota</taxon>
        <taxon>Bacilli</taxon>
        <taxon>Lactobacillales</taxon>
        <taxon>Streptococcaceae</taxon>
        <taxon>Streptococcus</taxon>
    </lineage>
</organism>